<keyword evidence="3" id="KW-1185">Reference proteome</keyword>
<evidence type="ECO:0000313" key="3">
    <source>
        <dbReference type="Proteomes" id="UP001596004"/>
    </source>
</evidence>
<feature type="transmembrane region" description="Helical" evidence="1">
    <location>
        <begin position="94"/>
        <end position="115"/>
    </location>
</feature>
<accession>A0ABV9C8H6</accession>
<keyword evidence="1" id="KW-0812">Transmembrane</keyword>
<evidence type="ECO:0008006" key="4">
    <source>
        <dbReference type="Google" id="ProtNLM"/>
    </source>
</evidence>
<comment type="caution">
    <text evidence="2">The sequence shown here is derived from an EMBL/GenBank/DDBJ whole genome shotgun (WGS) entry which is preliminary data.</text>
</comment>
<dbReference type="EMBL" id="JBHSFP010000001">
    <property type="protein sequence ID" value="MFC4529389.1"/>
    <property type="molecule type" value="Genomic_DNA"/>
</dbReference>
<sequence>MRELIFCALVVVPAVFLTLAIRLVMRGIGALRRGRLPSVDEALSAKPLGELAVMSAIGTALVWALGIAFGFFLLDPGQMCAMAAARSEVYTDAAFAGVVTHHAFPVAATCAWADGTEYDLVPGWINPLIALFALTFVAALLALTAGAVRRRQGRYRSPKGSRS</sequence>
<evidence type="ECO:0000313" key="2">
    <source>
        <dbReference type="EMBL" id="MFC4529389.1"/>
    </source>
</evidence>
<feature type="transmembrane region" description="Helical" evidence="1">
    <location>
        <begin position="127"/>
        <end position="148"/>
    </location>
</feature>
<keyword evidence="1" id="KW-0472">Membrane</keyword>
<organism evidence="2 3">
    <name type="scientific">Sphaerisporangium dianthi</name>
    <dbReference type="NCBI Taxonomy" id="1436120"/>
    <lineage>
        <taxon>Bacteria</taxon>
        <taxon>Bacillati</taxon>
        <taxon>Actinomycetota</taxon>
        <taxon>Actinomycetes</taxon>
        <taxon>Streptosporangiales</taxon>
        <taxon>Streptosporangiaceae</taxon>
        <taxon>Sphaerisporangium</taxon>
    </lineage>
</organism>
<proteinExistence type="predicted"/>
<dbReference type="RefSeq" id="WP_380835862.1">
    <property type="nucleotide sequence ID" value="NZ_JBHSFP010000001.1"/>
</dbReference>
<reference evidence="3" key="1">
    <citation type="journal article" date="2019" name="Int. J. Syst. Evol. Microbiol.">
        <title>The Global Catalogue of Microorganisms (GCM) 10K type strain sequencing project: providing services to taxonomists for standard genome sequencing and annotation.</title>
        <authorList>
            <consortium name="The Broad Institute Genomics Platform"/>
            <consortium name="The Broad Institute Genome Sequencing Center for Infectious Disease"/>
            <person name="Wu L."/>
            <person name="Ma J."/>
        </authorList>
    </citation>
    <scope>NUCLEOTIDE SEQUENCE [LARGE SCALE GENOMIC DNA]</scope>
    <source>
        <strain evidence="3">CGMCC 4.7132</strain>
    </source>
</reference>
<evidence type="ECO:0000256" key="1">
    <source>
        <dbReference type="SAM" id="Phobius"/>
    </source>
</evidence>
<name>A0ABV9C8H6_9ACTN</name>
<gene>
    <name evidence="2" type="ORF">ACFO60_01340</name>
</gene>
<dbReference type="Proteomes" id="UP001596004">
    <property type="component" value="Unassembled WGS sequence"/>
</dbReference>
<protein>
    <recommendedName>
        <fullName evidence="4">Transporter</fullName>
    </recommendedName>
</protein>
<feature type="transmembrane region" description="Helical" evidence="1">
    <location>
        <begin position="50"/>
        <end position="74"/>
    </location>
</feature>
<keyword evidence="1" id="KW-1133">Transmembrane helix</keyword>